<dbReference type="PANTHER" id="PTHR24416:SF257">
    <property type="entry name" value="TYROSINE-PROTEIN KINASE MER"/>
    <property type="match status" value="1"/>
</dbReference>
<protein>
    <recommendedName>
        <fullName evidence="2">receptor protein-tyrosine kinase</fullName>
        <ecNumber evidence="2">2.7.10.1</ecNumber>
    </recommendedName>
</protein>
<dbReference type="InterPro" id="IPR011009">
    <property type="entry name" value="Kinase-like_dom_sf"/>
</dbReference>
<dbReference type="PANTHER" id="PTHR24416">
    <property type="entry name" value="TYROSINE-PROTEIN KINASE RECEPTOR"/>
    <property type="match status" value="1"/>
</dbReference>
<dbReference type="PROSITE" id="PS00109">
    <property type="entry name" value="PROTEIN_KINASE_TYR"/>
    <property type="match status" value="1"/>
</dbReference>
<keyword evidence="3" id="KW-0597">Phosphoprotein</keyword>
<dbReference type="Gene3D" id="1.10.510.10">
    <property type="entry name" value="Transferase(Phosphotransferase) domain 1"/>
    <property type="match status" value="1"/>
</dbReference>
<dbReference type="SUPFAM" id="SSF56112">
    <property type="entry name" value="Protein kinase-like (PK-like)"/>
    <property type="match status" value="1"/>
</dbReference>
<dbReference type="SMART" id="SM00219">
    <property type="entry name" value="TyrKc"/>
    <property type="match status" value="1"/>
</dbReference>
<dbReference type="InterPro" id="IPR050122">
    <property type="entry name" value="RTK"/>
</dbReference>
<evidence type="ECO:0000256" key="14">
    <source>
        <dbReference type="SAM" id="Phobius"/>
    </source>
</evidence>
<evidence type="ECO:0000256" key="8">
    <source>
        <dbReference type="ARBA" id="ARBA00022840"/>
    </source>
</evidence>
<dbReference type="HOGENOM" id="CLU_015796_0_0_1"/>
<keyword evidence="10 14" id="KW-0472">Membrane</keyword>
<dbReference type="GO" id="GO:0016477">
    <property type="term" value="P:cell migration"/>
    <property type="evidence" value="ECO:0007669"/>
    <property type="project" value="TreeGrafter"/>
</dbReference>
<evidence type="ECO:0000256" key="12">
    <source>
        <dbReference type="ARBA" id="ARBA00023170"/>
    </source>
</evidence>
<name>U3J0B3_ANAPP</name>
<dbReference type="STRING" id="8840.ENSAPLP00000012940"/>
<keyword evidence="4" id="KW-0808">Transferase</keyword>
<dbReference type="InterPro" id="IPR013783">
    <property type="entry name" value="Ig-like_fold"/>
</dbReference>
<dbReference type="InterPro" id="IPR008266">
    <property type="entry name" value="Tyr_kinase_AS"/>
</dbReference>
<evidence type="ECO:0000256" key="2">
    <source>
        <dbReference type="ARBA" id="ARBA00011902"/>
    </source>
</evidence>
<evidence type="ECO:0000313" key="16">
    <source>
        <dbReference type="Ensembl" id="ENSAPLP00000012940.2"/>
    </source>
</evidence>
<dbReference type="GO" id="GO:0043235">
    <property type="term" value="C:receptor complex"/>
    <property type="evidence" value="ECO:0007669"/>
    <property type="project" value="TreeGrafter"/>
</dbReference>
<dbReference type="Ensembl" id="ENSAPLT00000013687.2">
    <property type="protein sequence ID" value="ENSAPLP00000012940.2"/>
    <property type="gene ID" value="ENSAPLG00000013064.2"/>
</dbReference>
<dbReference type="AlphaFoldDB" id="U3J0B3"/>
<keyword evidence="12" id="KW-0675">Receptor</keyword>
<dbReference type="InterPro" id="IPR001245">
    <property type="entry name" value="Ser-Thr/Tyr_kinase_cat_dom"/>
</dbReference>
<comment type="subcellular location">
    <subcellularLocation>
        <location evidence="1">Membrane</location>
        <topology evidence="1">Single-pass type I membrane protein</topology>
    </subcellularLocation>
</comment>
<dbReference type="Proteomes" id="UP000016666">
    <property type="component" value="Chromosome 3"/>
</dbReference>
<reference evidence="16 17" key="1">
    <citation type="submission" date="2017-10" db="EMBL/GenBank/DDBJ databases">
        <title>A new Pekin duck reference genome.</title>
        <authorList>
            <person name="Hou Z.-C."/>
            <person name="Zhou Z.-K."/>
            <person name="Zhu F."/>
            <person name="Hou S.-S."/>
        </authorList>
    </citation>
    <scope>NUCLEOTIDE SEQUENCE [LARGE SCALE GENOMIC DNA]</scope>
</reference>
<keyword evidence="9 14" id="KW-1133">Transmembrane helix</keyword>
<evidence type="ECO:0000256" key="4">
    <source>
        <dbReference type="ARBA" id="ARBA00022679"/>
    </source>
</evidence>
<dbReference type="Gene3D" id="3.30.200.20">
    <property type="entry name" value="Phosphorylase Kinase, domain 1"/>
    <property type="match status" value="1"/>
</dbReference>
<dbReference type="GO" id="GO:0007169">
    <property type="term" value="P:cell surface receptor protein tyrosine kinase signaling pathway"/>
    <property type="evidence" value="ECO:0007669"/>
    <property type="project" value="TreeGrafter"/>
</dbReference>
<keyword evidence="17" id="KW-1185">Reference proteome</keyword>
<evidence type="ECO:0000256" key="10">
    <source>
        <dbReference type="ARBA" id="ARBA00023136"/>
    </source>
</evidence>
<reference evidence="16" key="3">
    <citation type="submission" date="2025-09" db="UniProtKB">
        <authorList>
            <consortium name="Ensembl"/>
        </authorList>
    </citation>
    <scope>IDENTIFICATION</scope>
</reference>
<proteinExistence type="predicted"/>
<evidence type="ECO:0000259" key="15">
    <source>
        <dbReference type="PROSITE" id="PS50011"/>
    </source>
</evidence>
<keyword evidence="6" id="KW-0547">Nucleotide-binding</keyword>
<evidence type="ECO:0000256" key="9">
    <source>
        <dbReference type="ARBA" id="ARBA00022989"/>
    </source>
</evidence>
<dbReference type="GO" id="GO:0006909">
    <property type="term" value="P:phagocytosis"/>
    <property type="evidence" value="ECO:0007669"/>
    <property type="project" value="TreeGrafter"/>
</dbReference>
<keyword evidence="7" id="KW-0418">Kinase</keyword>
<evidence type="ECO:0000256" key="11">
    <source>
        <dbReference type="ARBA" id="ARBA00023137"/>
    </source>
</evidence>
<evidence type="ECO:0000313" key="17">
    <source>
        <dbReference type="Proteomes" id="UP000016666"/>
    </source>
</evidence>
<feature type="domain" description="Protein kinase" evidence="15">
    <location>
        <begin position="163"/>
        <end position="461"/>
    </location>
</feature>
<keyword evidence="5 14" id="KW-0812">Transmembrane</keyword>
<evidence type="ECO:0000256" key="5">
    <source>
        <dbReference type="ARBA" id="ARBA00022692"/>
    </source>
</evidence>
<evidence type="ECO:0000256" key="13">
    <source>
        <dbReference type="ARBA" id="ARBA00023180"/>
    </source>
</evidence>
<evidence type="ECO:0000256" key="3">
    <source>
        <dbReference type="ARBA" id="ARBA00022553"/>
    </source>
</evidence>
<accession>U3J0B3</accession>
<dbReference type="Pfam" id="PF07714">
    <property type="entry name" value="PK_Tyr_Ser-Thr"/>
    <property type="match status" value="1"/>
</dbReference>
<keyword evidence="11" id="KW-0829">Tyrosine-protein kinase</keyword>
<dbReference type="GeneTree" id="ENSGT00940000155669"/>
<dbReference type="GO" id="GO:0007399">
    <property type="term" value="P:nervous system development"/>
    <property type="evidence" value="ECO:0007669"/>
    <property type="project" value="TreeGrafter"/>
</dbReference>
<evidence type="ECO:0000256" key="7">
    <source>
        <dbReference type="ARBA" id="ARBA00022777"/>
    </source>
</evidence>
<dbReference type="GO" id="GO:0004714">
    <property type="term" value="F:transmembrane receptor protein tyrosine kinase activity"/>
    <property type="evidence" value="ECO:0007669"/>
    <property type="project" value="UniProtKB-EC"/>
</dbReference>
<dbReference type="Gene3D" id="2.60.40.10">
    <property type="entry name" value="Immunoglobulins"/>
    <property type="match status" value="1"/>
</dbReference>
<dbReference type="GO" id="GO:0005524">
    <property type="term" value="F:ATP binding"/>
    <property type="evidence" value="ECO:0007669"/>
    <property type="project" value="UniProtKB-KW"/>
</dbReference>
<dbReference type="EC" id="2.7.10.1" evidence="2"/>
<dbReference type="FunFam" id="1.10.510.10:FF:000089">
    <property type="entry name" value="Tyrosine-protein kinase receptor TYRO3"/>
    <property type="match status" value="1"/>
</dbReference>
<dbReference type="PRINTS" id="PR00109">
    <property type="entry name" value="TYRKINASE"/>
</dbReference>
<organism evidence="16 17">
    <name type="scientific">Anas platyrhynchos platyrhynchos</name>
    <name type="common">Northern mallard</name>
    <dbReference type="NCBI Taxonomy" id="8840"/>
    <lineage>
        <taxon>Eukaryota</taxon>
        <taxon>Metazoa</taxon>
        <taxon>Chordata</taxon>
        <taxon>Craniata</taxon>
        <taxon>Vertebrata</taxon>
        <taxon>Euteleostomi</taxon>
        <taxon>Archelosauria</taxon>
        <taxon>Archosauria</taxon>
        <taxon>Dinosauria</taxon>
        <taxon>Saurischia</taxon>
        <taxon>Theropoda</taxon>
        <taxon>Coelurosauria</taxon>
        <taxon>Aves</taxon>
        <taxon>Neognathae</taxon>
        <taxon>Galloanserae</taxon>
        <taxon>Anseriformes</taxon>
        <taxon>Anatidae</taxon>
        <taxon>Anatinae</taxon>
        <taxon>Anas</taxon>
    </lineage>
</organism>
<dbReference type="InterPro" id="IPR020635">
    <property type="entry name" value="Tyr_kinase_cat_dom"/>
</dbReference>
<feature type="transmembrane region" description="Helical" evidence="14">
    <location>
        <begin position="109"/>
        <end position="132"/>
    </location>
</feature>
<sequence>SLGTARSQAQLVSSLPQQNISSEAQQNSSTALLPVVATNATCSIRVAAVTKGGVGPFSSPVEVFIPDNGKGTPLSACVARVWVEDGVGALGLITSAPSSTPASGNADSFIIALGFICGTIAVGLILCLSVVIQKRCMETKYGNAFSRNDSELVVSYTAKKSYCRRAVELTLGSLGVSSELQQKLQDVVIDRNALSLGKVLGEGDVKALRVLQFLPFLHFPVDNFSQREIEEFLSEAACMKDFDHPNVIKLLGTGCHCPPSSWAGERDWGAQVPRFVPLQTLLKFMVDIALGMEYLSSRQFLHRDLAARNCMLRDDMTVCVADFGLSKKIYSGDYYRQGRIAKMPVKWIAIESLADRVYTTKSDVWAFGVTMWEIATRGMTPYPGVQNHEIYEYLFHGQRLKKPEDCLDELQVVASPAIAASLSSFPGMKSCLHLKVHLEKLLESLPALRGPGEVIYINTSLPEDSFGLSLVHPSGASGRLQGWPCHLCQSPSILPV</sequence>
<reference evidence="16" key="2">
    <citation type="submission" date="2025-08" db="UniProtKB">
        <authorList>
            <consortium name="Ensembl"/>
        </authorList>
    </citation>
    <scope>IDENTIFICATION</scope>
</reference>
<keyword evidence="13" id="KW-0325">Glycoprotein</keyword>
<dbReference type="InterPro" id="IPR000719">
    <property type="entry name" value="Prot_kinase_dom"/>
</dbReference>
<dbReference type="PROSITE" id="PS50011">
    <property type="entry name" value="PROTEIN_KINASE_DOM"/>
    <property type="match status" value="1"/>
</dbReference>
<dbReference type="GO" id="GO:0005886">
    <property type="term" value="C:plasma membrane"/>
    <property type="evidence" value="ECO:0007669"/>
    <property type="project" value="TreeGrafter"/>
</dbReference>
<keyword evidence="8" id="KW-0067">ATP-binding</keyword>
<evidence type="ECO:0000256" key="1">
    <source>
        <dbReference type="ARBA" id="ARBA00004479"/>
    </source>
</evidence>
<evidence type="ECO:0000256" key="6">
    <source>
        <dbReference type="ARBA" id="ARBA00022741"/>
    </source>
</evidence>